<dbReference type="GO" id="GO:0032259">
    <property type="term" value="P:methylation"/>
    <property type="evidence" value="ECO:0007669"/>
    <property type="project" value="UniProtKB-KW"/>
</dbReference>
<dbReference type="InterPro" id="IPR001077">
    <property type="entry name" value="COMT_C"/>
</dbReference>
<proteinExistence type="predicted"/>
<gene>
    <name evidence="6" type="ORF">B0T24DRAFT_641529</name>
</gene>
<dbReference type="EMBL" id="JAULSN010000011">
    <property type="protein sequence ID" value="KAK3361397.1"/>
    <property type="molecule type" value="Genomic_DNA"/>
</dbReference>
<dbReference type="Gene3D" id="1.10.10.10">
    <property type="entry name" value="Winged helix-like DNA-binding domain superfamily/Winged helix DNA-binding domain"/>
    <property type="match status" value="1"/>
</dbReference>
<dbReference type="SUPFAM" id="SSF46785">
    <property type="entry name" value="Winged helix' DNA-binding domain"/>
    <property type="match status" value="1"/>
</dbReference>
<dbReference type="InterPro" id="IPR036388">
    <property type="entry name" value="WH-like_DNA-bd_sf"/>
</dbReference>
<evidence type="ECO:0000256" key="2">
    <source>
        <dbReference type="ARBA" id="ARBA00022679"/>
    </source>
</evidence>
<dbReference type="InterPro" id="IPR012967">
    <property type="entry name" value="COMT_dimerisation"/>
</dbReference>
<accession>A0AAE0JTS6</accession>
<reference evidence="6" key="1">
    <citation type="journal article" date="2023" name="Mol. Phylogenet. Evol.">
        <title>Genome-scale phylogeny and comparative genomics of the fungal order Sordariales.</title>
        <authorList>
            <person name="Hensen N."/>
            <person name="Bonometti L."/>
            <person name="Westerberg I."/>
            <person name="Brannstrom I.O."/>
            <person name="Guillou S."/>
            <person name="Cros-Aarteil S."/>
            <person name="Calhoun S."/>
            <person name="Haridas S."/>
            <person name="Kuo A."/>
            <person name="Mondo S."/>
            <person name="Pangilinan J."/>
            <person name="Riley R."/>
            <person name="LaButti K."/>
            <person name="Andreopoulos B."/>
            <person name="Lipzen A."/>
            <person name="Chen C."/>
            <person name="Yan M."/>
            <person name="Daum C."/>
            <person name="Ng V."/>
            <person name="Clum A."/>
            <person name="Steindorff A."/>
            <person name="Ohm R.A."/>
            <person name="Martin F."/>
            <person name="Silar P."/>
            <person name="Natvig D.O."/>
            <person name="Lalanne C."/>
            <person name="Gautier V."/>
            <person name="Ament-Velasquez S.L."/>
            <person name="Kruys A."/>
            <person name="Hutchinson M.I."/>
            <person name="Powell A.J."/>
            <person name="Barry K."/>
            <person name="Miller A.N."/>
            <person name="Grigoriev I.V."/>
            <person name="Debuchy R."/>
            <person name="Gladieux P."/>
            <person name="Hiltunen Thoren M."/>
            <person name="Johannesson H."/>
        </authorList>
    </citation>
    <scope>NUCLEOTIDE SEQUENCE</scope>
    <source>
        <strain evidence="6">CBS 958.72</strain>
    </source>
</reference>
<evidence type="ECO:0000313" key="7">
    <source>
        <dbReference type="Proteomes" id="UP001287356"/>
    </source>
</evidence>
<reference evidence="6" key="2">
    <citation type="submission" date="2023-06" db="EMBL/GenBank/DDBJ databases">
        <authorList>
            <consortium name="Lawrence Berkeley National Laboratory"/>
            <person name="Haridas S."/>
            <person name="Hensen N."/>
            <person name="Bonometti L."/>
            <person name="Westerberg I."/>
            <person name="Brannstrom I.O."/>
            <person name="Guillou S."/>
            <person name="Cros-Aarteil S."/>
            <person name="Calhoun S."/>
            <person name="Kuo A."/>
            <person name="Mondo S."/>
            <person name="Pangilinan J."/>
            <person name="Riley R."/>
            <person name="Labutti K."/>
            <person name="Andreopoulos B."/>
            <person name="Lipzen A."/>
            <person name="Chen C."/>
            <person name="Yanf M."/>
            <person name="Daum C."/>
            <person name="Ng V."/>
            <person name="Clum A."/>
            <person name="Steindorff A."/>
            <person name="Ohm R."/>
            <person name="Martin F."/>
            <person name="Silar P."/>
            <person name="Natvig D."/>
            <person name="Lalanne C."/>
            <person name="Gautier V."/>
            <person name="Ament-Velasquez S.L."/>
            <person name="Kruys A."/>
            <person name="Hutchinson M.I."/>
            <person name="Powell A.J."/>
            <person name="Barry K."/>
            <person name="Miller A.N."/>
            <person name="Grigoriev I.V."/>
            <person name="Debuchy R."/>
            <person name="Gladieux P."/>
            <person name="Thoren M.H."/>
            <person name="Johannesson H."/>
        </authorList>
    </citation>
    <scope>NUCLEOTIDE SEQUENCE</scope>
    <source>
        <strain evidence="6">CBS 958.72</strain>
    </source>
</reference>
<organism evidence="6 7">
    <name type="scientific">Lasiosphaeria ovina</name>
    <dbReference type="NCBI Taxonomy" id="92902"/>
    <lineage>
        <taxon>Eukaryota</taxon>
        <taxon>Fungi</taxon>
        <taxon>Dikarya</taxon>
        <taxon>Ascomycota</taxon>
        <taxon>Pezizomycotina</taxon>
        <taxon>Sordariomycetes</taxon>
        <taxon>Sordariomycetidae</taxon>
        <taxon>Sordariales</taxon>
        <taxon>Lasiosphaeriaceae</taxon>
        <taxon>Lasiosphaeria</taxon>
    </lineage>
</organism>
<dbReference type="AlphaFoldDB" id="A0AAE0JTS6"/>
<protein>
    <submittedName>
        <fullName evidence="6">Hydroxyindole O-methyltransferase</fullName>
    </submittedName>
</protein>
<dbReference type="PROSITE" id="PS51683">
    <property type="entry name" value="SAM_OMT_II"/>
    <property type="match status" value="1"/>
</dbReference>
<dbReference type="GO" id="GO:0046983">
    <property type="term" value="F:protein dimerization activity"/>
    <property type="evidence" value="ECO:0007669"/>
    <property type="project" value="InterPro"/>
</dbReference>
<dbReference type="Gene3D" id="3.40.50.150">
    <property type="entry name" value="Vaccinia Virus protein VP39"/>
    <property type="match status" value="1"/>
</dbReference>
<dbReference type="SUPFAM" id="SSF53335">
    <property type="entry name" value="S-adenosyl-L-methionine-dependent methyltransferases"/>
    <property type="match status" value="1"/>
</dbReference>
<evidence type="ECO:0000256" key="3">
    <source>
        <dbReference type="ARBA" id="ARBA00022691"/>
    </source>
</evidence>
<dbReference type="PANTHER" id="PTHR43712:SF17">
    <property type="entry name" value="O-METHYLTRANSFERASE"/>
    <property type="match status" value="1"/>
</dbReference>
<dbReference type="InterPro" id="IPR016461">
    <property type="entry name" value="COMT-like"/>
</dbReference>
<keyword evidence="3" id="KW-0949">S-adenosyl-L-methionine</keyword>
<name>A0AAE0JTS6_9PEZI</name>
<comment type="caution">
    <text evidence="6">The sequence shown here is derived from an EMBL/GenBank/DDBJ whole genome shotgun (WGS) entry which is preliminary data.</text>
</comment>
<keyword evidence="2" id="KW-0808">Transferase</keyword>
<keyword evidence="1" id="KW-0489">Methyltransferase</keyword>
<feature type="domain" description="O-methyltransferase dimerisation" evidence="5">
    <location>
        <begin position="78"/>
        <end position="133"/>
    </location>
</feature>
<keyword evidence="7" id="KW-1185">Reference proteome</keyword>
<dbReference type="Pfam" id="PF00891">
    <property type="entry name" value="Methyltransf_2"/>
    <property type="match status" value="1"/>
</dbReference>
<evidence type="ECO:0000259" key="5">
    <source>
        <dbReference type="Pfam" id="PF08100"/>
    </source>
</evidence>
<dbReference type="PANTHER" id="PTHR43712">
    <property type="entry name" value="PUTATIVE (AFU_ORTHOLOGUE AFUA_4G14580)-RELATED"/>
    <property type="match status" value="1"/>
</dbReference>
<evidence type="ECO:0000259" key="4">
    <source>
        <dbReference type="Pfam" id="PF00891"/>
    </source>
</evidence>
<sequence>MGSQHDSASIDVSVALAPCDLEAVPGLVGNIASLSKDLTATEHETRLKVLADARALVQALETPRETMLRHLWTNGTSTAALAIGVETGLFVHMLQNNGAPKKVPEIAEALGAESDLLARIMRYLASMGYIAETGINEFAPTSFSKAMAIPIIGNGYPSGCRVVIPGTLKLPEHMRECGYRPSTDTSGLSAFQLAHGTTLDCFSYIYSLPGEAEYFSQHMAASRLGTPRWMDAGFYPVADRLIHGADDNKDSGAAFLVDVAGSTGHDINAFRQEYPDAPGRLVLQDLPKVIATAANLGLDPKIELMEHDFFTEQPLKGARTYYMHRVLHDWSDEEALRILKHIKDAMRPGYSRLLINENVIPAKSARWEMTAIDLSMLMFTGAKERTETDWRALLEKSAGLRVTGIWTGTNSLESLIECELVS</sequence>
<dbReference type="Proteomes" id="UP001287356">
    <property type="component" value="Unassembled WGS sequence"/>
</dbReference>
<dbReference type="Pfam" id="PF08100">
    <property type="entry name" value="Dimerisation"/>
    <property type="match status" value="1"/>
</dbReference>
<dbReference type="InterPro" id="IPR029063">
    <property type="entry name" value="SAM-dependent_MTases_sf"/>
</dbReference>
<dbReference type="InterPro" id="IPR036390">
    <property type="entry name" value="WH_DNA-bd_sf"/>
</dbReference>
<feature type="domain" description="O-methyltransferase C-terminal" evidence="4">
    <location>
        <begin position="251"/>
        <end position="396"/>
    </location>
</feature>
<evidence type="ECO:0000313" key="6">
    <source>
        <dbReference type="EMBL" id="KAK3361397.1"/>
    </source>
</evidence>
<dbReference type="GO" id="GO:0008171">
    <property type="term" value="F:O-methyltransferase activity"/>
    <property type="evidence" value="ECO:0007669"/>
    <property type="project" value="InterPro"/>
</dbReference>
<evidence type="ECO:0000256" key="1">
    <source>
        <dbReference type="ARBA" id="ARBA00022603"/>
    </source>
</evidence>